<dbReference type="InterPro" id="IPR035972">
    <property type="entry name" value="GLA-like_dom_SF"/>
</dbReference>
<evidence type="ECO:0000256" key="16">
    <source>
        <dbReference type="ARBA" id="ARBA00023281"/>
    </source>
</evidence>
<feature type="disulfide bond" evidence="17">
    <location>
        <begin position="145"/>
        <end position="154"/>
    </location>
</feature>
<evidence type="ECO:0000256" key="6">
    <source>
        <dbReference type="ARBA" id="ARBA00022536"/>
    </source>
</evidence>
<evidence type="ECO:0000313" key="24">
    <source>
        <dbReference type="Ensembl" id="ENSKMAP00000029671.1"/>
    </source>
</evidence>
<evidence type="ECO:0000256" key="20">
    <source>
        <dbReference type="SAM" id="SignalP"/>
    </source>
</evidence>
<dbReference type="SMART" id="SM00179">
    <property type="entry name" value="EGF_CA"/>
    <property type="match status" value="4"/>
</dbReference>
<dbReference type="PROSITE" id="PS01187">
    <property type="entry name" value="EGF_CA"/>
    <property type="match status" value="2"/>
</dbReference>
<dbReference type="InterPro" id="IPR013320">
    <property type="entry name" value="ConA-like_dom_sf"/>
</dbReference>
<evidence type="ECO:0000259" key="22">
    <source>
        <dbReference type="PROSITE" id="PS50026"/>
    </source>
</evidence>
<reference evidence="24" key="2">
    <citation type="submission" date="2025-09" db="UniProtKB">
        <authorList>
            <consortium name="Ensembl"/>
        </authorList>
    </citation>
    <scope>IDENTIFICATION</scope>
</reference>
<dbReference type="InterPro" id="IPR000742">
    <property type="entry name" value="EGF"/>
</dbReference>
<evidence type="ECO:0000256" key="1">
    <source>
        <dbReference type="ARBA" id="ARBA00002240"/>
    </source>
</evidence>
<dbReference type="SMART" id="SM00282">
    <property type="entry name" value="LamG"/>
    <property type="match status" value="2"/>
</dbReference>
<dbReference type="SMART" id="SM00069">
    <property type="entry name" value="GLA"/>
    <property type="match status" value="1"/>
</dbReference>
<comment type="subcellular location">
    <subcellularLocation>
        <location evidence="2">Secreted</location>
    </subcellularLocation>
</comment>
<dbReference type="Pfam" id="PF07645">
    <property type="entry name" value="EGF_CA"/>
    <property type="match status" value="3"/>
</dbReference>
<keyword evidence="8" id="KW-0356">Hemostasis</keyword>
<keyword evidence="16" id="KW-0280">Fibrinolysis</keyword>
<evidence type="ECO:0000256" key="14">
    <source>
        <dbReference type="ARBA" id="ARBA00023180"/>
    </source>
</evidence>
<evidence type="ECO:0000256" key="12">
    <source>
        <dbReference type="ARBA" id="ARBA00023145"/>
    </source>
</evidence>
<dbReference type="SUPFAM" id="SSF57184">
    <property type="entry name" value="Growth factor receptor domain"/>
    <property type="match status" value="1"/>
</dbReference>
<feature type="compositionally biased region" description="Basic and acidic residues" evidence="19">
    <location>
        <begin position="667"/>
        <end position="679"/>
    </location>
</feature>
<dbReference type="CDD" id="cd00110">
    <property type="entry name" value="LamG"/>
    <property type="match status" value="1"/>
</dbReference>
<dbReference type="RefSeq" id="XP_017260972.1">
    <property type="nucleotide sequence ID" value="XM_017405483.3"/>
</dbReference>
<dbReference type="Pfam" id="PF00008">
    <property type="entry name" value="EGF"/>
    <property type="match status" value="1"/>
</dbReference>
<evidence type="ECO:0000256" key="3">
    <source>
        <dbReference type="ARBA" id="ARBA00017875"/>
    </source>
</evidence>
<dbReference type="CTD" id="5627"/>
<keyword evidence="7" id="KW-0165">Cleavage on pair of basic residues</keyword>
<dbReference type="Gene3D" id="4.10.740.10">
    <property type="entry name" value="Coagulation Factor IX"/>
    <property type="match status" value="1"/>
</dbReference>
<dbReference type="InterPro" id="IPR018097">
    <property type="entry name" value="EGF_Ca-bd_CS"/>
</dbReference>
<evidence type="ECO:0000256" key="8">
    <source>
        <dbReference type="ARBA" id="ARBA00022696"/>
    </source>
</evidence>
<evidence type="ECO:0000259" key="23">
    <source>
        <dbReference type="PROSITE" id="PS50998"/>
    </source>
</evidence>
<dbReference type="KEGG" id="kmr:108229812"/>
<dbReference type="GO" id="GO:0005509">
    <property type="term" value="F:calcium ion binding"/>
    <property type="evidence" value="ECO:0007669"/>
    <property type="project" value="InterPro"/>
</dbReference>
<dbReference type="GeneID" id="108229812"/>
<evidence type="ECO:0000256" key="11">
    <source>
        <dbReference type="ARBA" id="ARBA00023084"/>
    </source>
</evidence>
<dbReference type="OMA" id="GQAAFTC"/>
<dbReference type="InterPro" id="IPR001881">
    <property type="entry name" value="EGF-like_Ca-bd_dom"/>
</dbReference>
<dbReference type="InterPro" id="IPR009030">
    <property type="entry name" value="Growth_fac_rcpt_cys_sf"/>
</dbReference>
<keyword evidence="13 17" id="KW-1015">Disulfide bond</keyword>
<dbReference type="InterPro" id="IPR017857">
    <property type="entry name" value="Coagulation_fac-like_Gla_dom"/>
</dbReference>
<feature type="disulfide bond" evidence="17">
    <location>
        <begin position="126"/>
        <end position="143"/>
    </location>
</feature>
<dbReference type="Gene3D" id="2.10.25.10">
    <property type="entry name" value="Laminin"/>
    <property type="match status" value="4"/>
</dbReference>
<evidence type="ECO:0000256" key="7">
    <source>
        <dbReference type="ARBA" id="ARBA00022685"/>
    </source>
</evidence>
<feature type="domain" description="Laminin G" evidence="21">
    <location>
        <begin position="480"/>
        <end position="661"/>
    </location>
</feature>
<name>A0A3Q3BJM7_KRYMA</name>
<dbReference type="Pfam" id="PF00594">
    <property type="entry name" value="Gla"/>
    <property type="match status" value="1"/>
</dbReference>
<dbReference type="GO" id="GO:0005615">
    <property type="term" value="C:extracellular space"/>
    <property type="evidence" value="ECO:0007669"/>
    <property type="project" value="TreeGrafter"/>
</dbReference>
<evidence type="ECO:0000256" key="2">
    <source>
        <dbReference type="ARBA" id="ARBA00004613"/>
    </source>
</evidence>
<keyword evidence="10" id="KW-0106">Calcium</keyword>
<dbReference type="FunFam" id="2.10.25.10:FF:000885">
    <property type="entry name" value="Protein S"/>
    <property type="match status" value="1"/>
</dbReference>
<keyword evidence="5" id="KW-0964">Secreted</keyword>
<dbReference type="Pfam" id="PF00054">
    <property type="entry name" value="Laminin_G_1"/>
    <property type="match status" value="1"/>
</dbReference>
<evidence type="ECO:0000256" key="13">
    <source>
        <dbReference type="ARBA" id="ARBA00023157"/>
    </source>
</evidence>
<dbReference type="InterPro" id="IPR051145">
    <property type="entry name" value="GAS-SHBG-PROS"/>
</dbReference>
<dbReference type="FunFam" id="2.10.25.10:FF:000631">
    <property type="entry name" value="Vitamin K-dependent protein S"/>
    <property type="match status" value="1"/>
</dbReference>
<dbReference type="FunFam" id="4.10.740.10:FF:000001">
    <property type="entry name" value="vitamin K-dependent protein S"/>
    <property type="match status" value="1"/>
</dbReference>
<dbReference type="PROSITE" id="PS50998">
    <property type="entry name" value="GLA_2"/>
    <property type="match status" value="1"/>
</dbReference>
<dbReference type="SUPFAM" id="SSF57630">
    <property type="entry name" value="GLA-domain"/>
    <property type="match status" value="1"/>
</dbReference>
<feature type="domain" description="Laminin G" evidence="21">
    <location>
        <begin position="302"/>
        <end position="473"/>
    </location>
</feature>
<accession>A0A3Q3BJM7</accession>
<evidence type="ECO:0000256" key="9">
    <source>
        <dbReference type="ARBA" id="ARBA00022737"/>
    </source>
</evidence>
<proteinExistence type="predicted"/>
<dbReference type="SMART" id="SM00181">
    <property type="entry name" value="EGF"/>
    <property type="match status" value="4"/>
</dbReference>
<evidence type="ECO:0000256" key="17">
    <source>
        <dbReference type="PROSITE-ProRule" id="PRU00076"/>
    </source>
</evidence>
<dbReference type="GO" id="GO:0042730">
    <property type="term" value="P:fibrinolysis"/>
    <property type="evidence" value="ECO:0007669"/>
    <property type="project" value="UniProtKB-KW"/>
</dbReference>
<dbReference type="PANTHER" id="PTHR24040:SF0">
    <property type="entry name" value="VITAMIN K-DEPENDENT PROTEIN S"/>
    <property type="match status" value="1"/>
</dbReference>
<dbReference type="OrthoDB" id="4062651at2759"/>
<dbReference type="AlphaFoldDB" id="A0A3Q3BJM7"/>
<dbReference type="Ensembl" id="ENSKMAT00000030039.1">
    <property type="protein sequence ID" value="ENSKMAP00000029671.1"/>
    <property type="gene ID" value="ENSKMAG00000021960.1"/>
</dbReference>
<feature type="domain" description="EGF-like" evidence="22">
    <location>
        <begin position="199"/>
        <end position="241"/>
    </location>
</feature>
<keyword evidence="25" id="KW-1185">Reference proteome</keyword>
<comment type="caution">
    <text evidence="17">Lacks conserved residue(s) required for the propagation of feature annotation.</text>
</comment>
<dbReference type="FunFam" id="2.60.120.200:FF:000077">
    <property type="entry name" value="vitamin K-dependent protein S"/>
    <property type="match status" value="1"/>
</dbReference>
<dbReference type="InterPro" id="IPR000152">
    <property type="entry name" value="EGF-type_Asp/Asn_hydroxyl_site"/>
</dbReference>
<keyword evidence="9" id="KW-0677">Repeat</keyword>
<feature type="domain" description="EGF-like" evidence="22">
    <location>
        <begin position="117"/>
        <end position="155"/>
    </location>
</feature>
<feature type="signal peptide" evidence="20">
    <location>
        <begin position="1"/>
        <end position="24"/>
    </location>
</feature>
<dbReference type="GeneTree" id="ENSGT00940000154035"/>
<dbReference type="InterPro" id="IPR049883">
    <property type="entry name" value="NOTCH1_EGF-like"/>
</dbReference>
<keyword evidence="14" id="KW-0325">Glycoprotein</keyword>
<evidence type="ECO:0000313" key="25">
    <source>
        <dbReference type="Proteomes" id="UP000264800"/>
    </source>
</evidence>
<organism evidence="24 25">
    <name type="scientific">Kryptolebias marmoratus</name>
    <name type="common">Mangrove killifish</name>
    <name type="synonym">Rivulus marmoratus</name>
    <dbReference type="NCBI Taxonomy" id="37003"/>
    <lineage>
        <taxon>Eukaryota</taxon>
        <taxon>Metazoa</taxon>
        <taxon>Chordata</taxon>
        <taxon>Craniata</taxon>
        <taxon>Vertebrata</taxon>
        <taxon>Euteleostomi</taxon>
        <taxon>Actinopterygii</taxon>
        <taxon>Neopterygii</taxon>
        <taxon>Teleostei</taxon>
        <taxon>Neoteleostei</taxon>
        <taxon>Acanthomorphata</taxon>
        <taxon>Ovalentaria</taxon>
        <taxon>Atherinomorphae</taxon>
        <taxon>Cyprinodontiformes</taxon>
        <taxon>Rivulidae</taxon>
        <taxon>Kryptolebias</taxon>
    </lineage>
</organism>
<dbReference type="PROSITE" id="PS00022">
    <property type="entry name" value="EGF_1"/>
    <property type="match status" value="1"/>
</dbReference>
<evidence type="ECO:0000259" key="21">
    <source>
        <dbReference type="PROSITE" id="PS50025"/>
    </source>
</evidence>
<evidence type="ECO:0000256" key="18">
    <source>
        <dbReference type="PROSITE-ProRule" id="PRU00122"/>
    </source>
</evidence>
<dbReference type="PANTHER" id="PTHR24040">
    <property type="entry name" value="LAMININ G-LIKE DOMAIN-CONTAINING PROTEIN"/>
    <property type="match status" value="1"/>
</dbReference>
<evidence type="ECO:0000256" key="4">
    <source>
        <dbReference type="ARBA" id="ARBA00022479"/>
    </source>
</evidence>
<comment type="function">
    <text evidence="1">Anticoagulant plasma protein; it is a cofactor to activated protein C in the degradation of coagulation factors Va and VIIIa. It helps to prevent coagulation and stimulating fibrinolysis.</text>
</comment>
<dbReference type="PROSITE" id="PS00011">
    <property type="entry name" value="GLA_1"/>
    <property type="match status" value="1"/>
</dbReference>
<dbReference type="CDD" id="cd00054">
    <property type="entry name" value="EGF_CA"/>
    <property type="match status" value="4"/>
</dbReference>
<feature type="disulfide bond" evidence="18">
    <location>
        <begin position="634"/>
        <end position="661"/>
    </location>
</feature>
<feature type="domain" description="Gla" evidence="23">
    <location>
        <begin position="42"/>
        <end position="88"/>
    </location>
</feature>
<dbReference type="SUPFAM" id="SSF49899">
    <property type="entry name" value="Concanavalin A-like lectins/glucanases"/>
    <property type="match status" value="2"/>
</dbReference>
<evidence type="ECO:0000256" key="10">
    <source>
        <dbReference type="ARBA" id="ARBA00022837"/>
    </source>
</evidence>
<dbReference type="Gene3D" id="2.60.120.200">
    <property type="match status" value="2"/>
</dbReference>
<dbReference type="InterPro" id="IPR000294">
    <property type="entry name" value="GLA_domain"/>
</dbReference>
<dbReference type="PROSITE" id="PS01186">
    <property type="entry name" value="EGF_2"/>
    <property type="match status" value="3"/>
</dbReference>
<dbReference type="GO" id="GO:0007596">
    <property type="term" value="P:blood coagulation"/>
    <property type="evidence" value="ECO:0007669"/>
    <property type="project" value="UniProtKB-KW"/>
</dbReference>
<dbReference type="STRING" id="37003.ENSKMAP00000029671"/>
<dbReference type="PRINTS" id="PR00001">
    <property type="entry name" value="GLABLOOD"/>
</dbReference>
<dbReference type="Proteomes" id="UP000264800">
    <property type="component" value="Unplaced"/>
</dbReference>
<keyword evidence="11" id="KW-0094">Blood coagulation</keyword>
<evidence type="ECO:0000256" key="19">
    <source>
        <dbReference type="SAM" id="MobiDB-lite"/>
    </source>
</evidence>
<feature type="region of interest" description="Disordered" evidence="19">
    <location>
        <begin position="655"/>
        <end position="679"/>
    </location>
</feature>
<sequence>MWRQKLAVGKPLAALLLLVTLLDALPFLNHSSASRFLSRRRRANSLFEESKKGNLERECIEELCNKEEAREIFENQPETEYFYPRYVGCLGSHRVGINNQNSDSSIPSDLRTCVNEISNQCTPFPCSRDGSERCVDGQASFTCVCKPGWKGRRCEDDIDECSDPDFLAGCNQKCHNIPGSFHCMCEDGYFLNDNINCVDINECLLYRSLCEEPATCVNTPGIYECRCPVGFKYNFTSRSCDDVDECGPHVCEGTCHNTEGSFTCHCDGREGFHLAADGRRCESIPVCVALDDDKHAEMLYLGEQFAGLPVIYLRFRLPEDTKFAVEFDFRTFDPEGVILYAESALDSWFMLGLRAGRIEVQFKNQHALKVTTGRKAINDGQWHVISVDELESSISVKISKEAVMSINSPESLFTPVNGKLETKVYIAGLPNRTGNFIKPINPRLDGCIRGWNLMNQGASGVKEVIQEKKSKHCFVHVERGSFFSGAGLALFHVDYSESGSWMVDLTVNIRPSSSSGVLFALVSNSTVPLSVAVVTQGEYDANLQVFLDGVPVATLDSLMLCYPDRLAMRLNVTPAEIHVSANSSTVTYARPDHLQEALKRLNATMQNSVSTYVGGIPDGVPLPATPVSAFYHGCMDVTVNGRQLDFDEALSKHNSIKSHSCPPVSTRETHPDGPDPHRK</sequence>
<dbReference type="PROSITE" id="PS50026">
    <property type="entry name" value="EGF_3"/>
    <property type="match status" value="3"/>
</dbReference>
<keyword evidence="20" id="KW-0732">Signal</keyword>
<dbReference type="PROSITE" id="PS00010">
    <property type="entry name" value="ASX_HYDROXYL"/>
    <property type="match status" value="3"/>
</dbReference>
<feature type="domain" description="EGF-like" evidence="22">
    <location>
        <begin position="242"/>
        <end position="282"/>
    </location>
</feature>
<dbReference type="InterPro" id="IPR001791">
    <property type="entry name" value="Laminin_G"/>
</dbReference>
<keyword evidence="4" id="KW-0301">Gamma-carboxyglutamic acid</keyword>
<reference evidence="24" key="1">
    <citation type="submission" date="2025-08" db="UniProtKB">
        <authorList>
            <consortium name="Ensembl"/>
        </authorList>
    </citation>
    <scope>IDENTIFICATION</scope>
</reference>
<evidence type="ECO:0000256" key="5">
    <source>
        <dbReference type="ARBA" id="ARBA00022525"/>
    </source>
</evidence>
<feature type="chain" id="PRO_5018570439" description="Vitamin K-dependent protein S" evidence="20">
    <location>
        <begin position="25"/>
        <end position="679"/>
    </location>
</feature>
<keyword evidence="6 17" id="KW-0245">EGF-like domain</keyword>
<dbReference type="PROSITE" id="PS50025">
    <property type="entry name" value="LAM_G_DOMAIN"/>
    <property type="match status" value="2"/>
</dbReference>
<keyword evidence="12" id="KW-0865">Zymogen</keyword>
<evidence type="ECO:0000256" key="15">
    <source>
        <dbReference type="ARBA" id="ARBA00023278"/>
    </source>
</evidence>
<dbReference type="FunFam" id="2.10.25.10:FF:000119">
    <property type="entry name" value="vitamin K-dependent protein S"/>
    <property type="match status" value="1"/>
</dbReference>
<protein>
    <recommendedName>
        <fullName evidence="3">Vitamin K-dependent protein S</fullName>
    </recommendedName>
</protein>
<keyword evidence="15" id="KW-0379">Hydroxylation</keyword>